<dbReference type="eggNOG" id="KOG2249">
    <property type="taxonomic scope" value="Eukaryota"/>
</dbReference>
<feature type="domain" description="Exonuclease" evidence="5">
    <location>
        <begin position="69"/>
        <end position="244"/>
    </location>
</feature>
<proteinExistence type="predicted"/>
<dbReference type="AlphaFoldDB" id="M3AWV6"/>
<feature type="compositionally biased region" description="Gly residues" evidence="4">
    <location>
        <begin position="267"/>
        <end position="280"/>
    </location>
</feature>
<evidence type="ECO:0000256" key="1">
    <source>
        <dbReference type="ARBA" id="ARBA00022722"/>
    </source>
</evidence>
<evidence type="ECO:0000313" key="6">
    <source>
        <dbReference type="EMBL" id="EME81952.1"/>
    </source>
</evidence>
<dbReference type="Gene3D" id="3.30.420.10">
    <property type="entry name" value="Ribonuclease H-like superfamily/Ribonuclease H"/>
    <property type="match status" value="1"/>
</dbReference>
<evidence type="ECO:0000313" key="7">
    <source>
        <dbReference type="Proteomes" id="UP000016932"/>
    </source>
</evidence>
<accession>M3AWV6</accession>
<dbReference type="HOGENOM" id="CLU_1020029_0_0_1"/>
<dbReference type="VEuPathDB" id="FungiDB:MYCFIDRAFT_77732"/>
<dbReference type="STRING" id="383855.M3AWV6"/>
<dbReference type="GO" id="GO:0004527">
    <property type="term" value="F:exonuclease activity"/>
    <property type="evidence" value="ECO:0007669"/>
    <property type="project" value="UniProtKB-KW"/>
</dbReference>
<dbReference type="RefSeq" id="XP_007927149.1">
    <property type="nucleotide sequence ID" value="XM_007928958.1"/>
</dbReference>
<organism evidence="6 7">
    <name type="scientific">Pseudocercospora fijiensis (strain CIRAD86)</name>
    <name type="common">Black leaf streak disease fungus</name>
    <name type="synonym">Mycosphaerella fijiensis</name>
    <dbReference type="NCBI Taxonomy" id="383855"/>
    <lineage>
        <taxon>Eukaryota</taxon>
        <taxon>Fungi</taxon>
        <taxon>Dikarya</taxon>
        <taxon>Ascomycota</taxon>
        <taxon>Pezizomycotina</taxon>
        <taxon>Dothideomycetes</taxon>
        <taxon>Dothideomycetidae</taxon>
        <taxon>Mycosphaerellales</taxon>
        <taxon>Mycosphaerellaceae</taxon>
        <taxon>Pseudocercospora</taxon>
    </lineage>
</organism>
<feature type="compositionally biased region" description="Low complexity" evidence="4">
    <location>
        <begin position="1"/>
        <end position="30"/>
    </location>
</feature>
<dbReference type="GeneID" id="19341353"/>
<dbReference type="InterPro" id="IPR013520">
    <property type="entry name" value="Ribonucl_H"/>
</dbReference>
<sequence length="280" mass="30804">MASAPSSSPNSSSGSTAATSTADQATAPATLTDQSHPAPVFKQSAPRNPPFCIATQIKPHWNLLVDPHEPLAMDIEFQDWKKDGRRSNRLGRVAVTNTLGQVILDTFVYYKNEKHLGIEKVLPAEWRGFGVTHEDLKKDNDAQPAERVEGWLVRILTGRPVVLHGGSNDKKAFYIHEDFLFNHPQVVDTQVLYSYEVDNNRQPGLRACAQDVLGKTIQVDNHSPVEDAQTTMELYLLKQPYQRPAMQTAQRGGRGGSRGRGGRGRGGRGGWSRGRGNAGK</sequence>
<feature type="region of interest" description="Disordered" evidence="4">
    <location>
        <begin position="1"/>
        <end position="45"/>
    </location>
</feature>
<dbReference type="InterPro" id="IPR047021">
    <property type="entry name" value="REXO1/3/4-like"/>
</dbReference>
<evidence type="ECO:0000256" key="4">
    <source>
        <dbReference type="SAM" id="MobiDB-lite"/>
    </source>
</evidence>
<dbReference type="PANTHER" id="PTHR12801">
    <property type="entry name" value="RNA EXONUCLEASE REXO1 / RECO3 FAMILY MEMBER-RELATED"/>
    <property type="match status" value="1"/>
</dbReference>
<dbReference type="Proteomes" id="UP000016932">
    <property type="component" value="Unassembled WGS sequence"/>
</dbReference>
<reference evidence="6 7" key="1">
    <citation type="journal article" date="2012" name="PLoS Pathog.">
        <title>Diverse lifestyles and strategies of plant pathogenesis encoded in the genomes of eighteen Dothideomycetes fungi.</title>
        <authorList>
            <person name="Ohm R.A."/>
            <person name="Feau N."/>
            <person name="Henrissat B."/>
            <person name="Schoch C.L."/>
            <person name="Horwitz B.A."/>
            <person name="Barry K.W."/>
            <person name="Condon B.J."/>
            <person name="Copeland A.C."/>
            <person name="Dhillon B."/>
            <person name="Glaser F."/>
            <person name="Hesse C.N."/>
            <person name="Kosti I."/>
            <person name="LaButti K."/>
            <person name="Lindquist E.A."/>
            <person name="Lucas S."/>
            <person name="Salamov A.A."/>
            <person name="Bradshaw R.E."/>
            <person name="Ciuffetti L."/>
            <person name="Hamelin R.C."/>
            <person name="Kema G.H.J."/>
            <person name="Lawrence C."/>
            <person name="Scott J.A."/>
            <person name="Spatafora J.W."/>
            <person name="Turgeon B.G."/>
            <person name="de Wit P.J.G.M."/>
            <person name="Zhong S."/>
            <person name="Goodwin S.B."/>
            <person name="Grigoriev I.V."/>
        </authorList>
    </citation>
    <scope>NUCLEOTIDE SEQUENCE [LARGE SCALE GENOMIC DNA]</scope>
    <source>
        <strain evidence="6 7">CIRAD86</strain>
    </source>
</reference>
<dbReference type="InterPro" id="IPR036397">
    <property type="entry name" value="RNaseH_sf"/>
</dbReference>
<keyword evidence="7" id="KW-1185">Reference proteome</keyword>
<protein>
    <recommendedName>
        <fullName evidence="5">Exonuclease domain-containing protein</fullName>
    </recommendedName>
</protein>
<keyword evidence="3" id="KW-0269">Exonuclease</keyword>
<name>M3AWV6_PSEFD</name>
<keyword evidence="2" id="KW-0378">Hydrolase</keyword>
<keyword evidence="1" id="KW-0540">Nuclease</keyword>
<feature type="region of interest" description="Disordered" evidence="4">
    <location>
        <begin position="243"/>
        <end position="280"/>
    </location>
</feature>
<dbReference type="OrthoDB" id="8191639at2759"/>
<dbReference type="SUPFAM" id="SSF53098">
    <property type="entry name" value="Ribonuclease H-like"/>
    <property type="match status" value="1"/>
</dbReference>
<dbReference type="GO" id="GO:0003676">
    <property type="term" value="F:nucleic acid binding"/>
    <property type="evidence" value="ECO:0007669"/>
    <property type="project" value="InterPro"/>
</dbReference>
<evidence type="ECO:0000259" key="5">
    <source>
        <dbReference type="SMART" id="SM00479"/>
    </source>
</evidence>
<dbReference type="SMART" id="SM00479">
    <property type="entry name" value="EXOIII"/>
    <property type="match status" value="1"/>
</dbReference>
<dbReference type="InterPro" id="IPR012337">
    <property type="entry name" value="RNaseH-like_sf"/>
</dbReference>
<dbReference type="KEGG" id="pfj:MYCFIDRAFT_77732"/>
<gene>
    <name evidence="6" type="ORF">MYCFIDRAFT_77732</name>
</gene>
<dbReference type="EMBL" id="KB446559">
    <property type="protein sequence ID" value="EME81952.1"/>
    <property type="molecule type" value="Genomic_DNA"/>
</dbReference>
<evidence type="ECO:0000256" key="3">
    <source>
        <dbReference type="ARBA" id="ARBA00022839"/>
    </source>
</evidence>
<dbReference type="GO" id="GO:0005634">
    <property type="term" value="C:nucleus"/>
    <property type="evidence" value="ECO:0007669"/>
    <property type="project" value="TreeGrafter"/>
</dbReference>
<evidence type="ECO:0000256" key="2">
    <source>
        <dbReference type="ARBA" id="ARBA00022801"/>
    </source>
</evidence>